<gene>
    <name evidence="1" type="ORF">DB32_007858</name>
</gene>
<proteinExistence type="predicted"/>
<dbReference type="STRING" id="927083.DB32_007858"/>
<organism evidence="1 2">
    <name type="scientific">Sandaracinus amylolyticus</name>
    <dbReference type="NCBI Taxonomy" id="927083"/>
    <lineage>
        <taxon>Bacteria</taxon>
        <taxon>Pseudomonadati</taxon>
        <taxon>Myxococcota</taxon>
        <taxon>Polyangia</taxon>
        <taxon>Polyangiales</taxon>
        <taxon>Sandaracinaceae</taxon>
        <taxon>Sandaracinus</taxon>
    </lineage>
</organism>
<dbReference type="EMBL" id="CP011125">
    <property type="protein sequence ID" value="AKF10709.1"/>
    <property type="molecule type" value="Genomic_DNA"/>
</dbReference>
<evidence type="ECO:0000313" key="1">
    <source>
        <dbReference type="EMBL" id="AKF10709.1"/>
    </source>
</evidence>
<dbReference type="Proteomes" id="UP000034883">
    <property type="component" value="Chromosome"/>
</dbReference>
<dbReference type="KEGG" id="samy:DB32_007858"/>
<name>A0A0F6SHM6_9BACT</name>
<sequence>MRLNVSFPPPGFFLNDPRLVVTLGDRMLYDGSFRDGFSVSVEIEPGEHVLETAIHLAGTIARKQRFELKLDPASGFRQVAIVDAKLTYSRLSGNFDKRVSLSTRG</sequence>
<dbReference type="AlphaFoldDB" id="A0A0F6SHM6"/>
<dbReference type="RefSeq" id="WP_053237654.1">
    <property type="nucleotide sequence ID" value="NZ_CP011125.1"/>
</dbReference>
<protein>
    <submittedName>
        <fullName evidence="1">Uncharacterized protein</fullName>
    </submittedName>
</protein>
<reference evidence="1 2" key="1">
    <citation type="submission" date="2015-03" db="EMBL/GenBank/DDBJ databases">
        <title>Genome assembly of Sandaracinus amylolyticus DSM 53668.</title>
        <authorList>
            <person name="Sharma G."/>
            <person name="Subramanian S."/>
        </authorList>
    </citation>
    <scope>NUCLEOTIDE SEQUENCE [LARGE SCALE GENOMIC DNA]</scope>
    <source>
        <strain evidence="1 2">DSM 53668</strain>
    </source>
</reference>
<evidence type="ECO:0000313" key="2">
    <source>
        <dbReference type="Proteomes" id="UP000034883"/>
    </source>
</evidence>
<keyword evidence="2" id="KW-1185">Reference proteome</keyword>
<accession>A0A0F6SHM6</accession>